<comment type="subunit">
    <text evidence="12">Monomer. Interacts with DnaB.</text>
</comment>
<dbReference type="Proteomes" id="UP000467193">
    <property type="component" value="Chromosome"/>
</dbReference>
<dbReference type="GO" id="GO:0003899">
    <property type="term" value="F:DNA-directed RNA polymerase activity"/>
    <property type="evidence" value="ECO:0007669"/>
    <property type="project" value="UniProtKB-UniRule"/>
</dbReference>
<dbReference type="RefSeq" id="WP_163800291.1">
    <property type="nucleotide sequence ID" value="NZ_AP022588.1"/>
</dbReference>
<dbReference type="InterPro" id="IPR006171">
    <property type="entry name" value="TOPRIM_dom"/>
</dbReference>
<keyword evidence="11 12" id="KW-0804">Transcription</keyword>
<dbReference type="InterPro" id="IPR013264">
    <property type="entry name" value="DNAG_N"/>
</dbReference>
<evidence type="ECO:0000256" key="3">
    <source>
        <dbReference type="ARBA" id="ARBA00022679"/>
    </source>
</evidence>
<protein>
    <recommendedName>
        <fullName evidence="12 13">DNA primase</fullName>
        <ecNumber evidence="12">2.7.7.101</ecNumber>
    </recommendedName>
</protein>
<evidence type="ECO:0000256" key="6">
    <source>
        <dbReference type="ARBA" id="ARBA00022723"/>
    </source>
</evidence>
<comment type="cofactor">
    <cofactor evidence="12 13 14">
        <name>Zn(2+)</name>
        <dbReference type="ChEBI" id="CHEBI:29105"/>
    </cofactor>
    <text evidence="12 13 14">Binds 1 zinc ion per monomer.</text>
</comment>
<keyword evidence="6 12" id="KW-0479">Metal-binding</keyword>
<dbReference type="Gene3D" id="3.90.980.10">
    <property type="entry name" value="DNA primase, catalytic core, N-terminal domain"/>
    <property type="match status" value="1"/>
</dbReference>
<evidence type="ECO:0000313" key="17">
    <source>
        <dbReference type="EMBL" id="BBY30699.1"/>
    </source>
</evidence>
<comment type="similarity">
    <text evidence="12 13">Belongs to the DnaG primase family.</text>
</comment>
<dbReference type="Pfam" id="PF08278">
    <property type="entry name" value="DnaG_DnaB_bind"/>
    <property type="match status" value="1"/>
</dbReference>
<dbReference type="GO" id="GO:0005737">
    <property type="term" value="C:cytoplasm"/>
    <property type="evidence" value="ECO:0007669"/>
    <property type="project" value="TreeGrafter"/>
</dbReference>
<dbReference type="PANTHER" id="PTHR30313">
    <property type="entry name" value="DNA PRIMASE"/>
    <property type="match status" value="1"/>
</dbReference>
<evidence type="ECO:0000256" key="10">
    <source>
        <dbReference type="ARBA" id="ARBA00023125"/>
    </source>
</evidence>
<evidence type="ECO:0000256" key="11">
    <source>
        <dbReference type="ARBA" id="ARBA00023163"/>
    </source>
</evidence>
<dbReference type="AlphaFoldDB" id="A0A7I7QWD9"/>
<keyword evidence="4 12" id="KW-0548">Nucleotidyltransferase</keyword>
<evidence type="ECO:0000256" key="9">
    <source>
        <dbReference type="ARBA" id="ARBA00022842"/>
    </source>
</evidence>
<dbReference type="InterPro" id="IPR019475">
    <property type="entry name" value="DNA_primase_DnaB-bd"/>
</dbReference>
<dbReference type="Gene3D" id="3.40.1360.10">
    <property type="match status" value="1"/>
</dbReference>
<dbReference type="CDD" id="cd03364">
    <property type="entry name" value="TOPRIM_DnaG_primases"/>
    <property type="match status" value="1"/>
</dbReference>
<keyword evidence="18" id="KW-1185">Reference proteome</keyword>
<dbReference type="GO" id="GO:0000428">
    <property type="term" value="C:DNA-directed RNA polymerase complex"/>
    <property type="evidence" value="ECO:0007669"/>
    <property type="project" value="UniProtKB-KW"/>
</dbReference>
<dbReference type="SUPFAM" id="SSF57783">
    <property type="entry name" value="Zinc beta-ribbon"/>
    <property type="match status" value="1"/>
</dbReference>
<feature type="region of interest" description="Disordered" evidence="15">
    <location>
        <begin position="441"/>
        <end position="480"/>
    </location>
</feature>
<dbReference type="GO" id="GO:0006269">
    <property type="term" value="P:DNA replication, synthesis of primer"/>
    <property type="evidence" value="ECO:0007669"/>
    <property type="project" value="UniProtKB-UniRule"/>
</dbReference>
<reference evidence="17 18" key="1">
    <citation type="journal article" date="2019" name="Emerg. Microbes Infect.">
        <title>Comprehensive subspecies identification of 175 nontuberculous mycobacteria species based on 7547 genomic profiles.</title>
        <authorList>
            <person name="Matsumoto Y."/>
            <person name="Kinjo T."/>
            <person name="Motooka D."/>
            <person name="Nabeya D."/>
            <person name="Jung N."/>
            <person name="Uechi K."/>
            <person name="Horii T."/>
            <person name="Iida T."/>
            <person name="Fujita J."/>
            <person name="Nakamura S."/>
        </authorList>
    </citation>
    <scope>NUCLEOTIDE SEQUENCE [LARGE SCALE GENOMIC DNA]</scope>
    <source>
        <strain evidence="17 18">JCM 17899</strain>
    </source>
</reference>
<dbReference type="NCBIfam" id="TIGR01391">
    <property type="entry name" value="dnaG"/>
    <property type="match status" value="1"/>
</dbReference>
<name>A0A7I7QWD9_9MYCO</name>
<dbReference type="InterPro" id="IPR030846">
    <property type="entry name" value="DnaG_bac"/>
</dbReference>
<dbReference type="HAMAP" id="MF_00974">
    <property type="entry name" value="DNA_primase_DnaG"/>
    <property type="match status" value="1"/>
</dbReference>
<dbReference type="PANTHER" id="PTHR30313:SF2">
    <property type="entry name" value="DNA PRIMASE"/>
    <property type="match status" value="1"/>
</dbReference>
<evidence type="ECO:0000256" key="13">
    <source>
        <dbReference type="PIRNR" id="PIRNR002811"/>
    </source>
</evidence>
<proteinExistence type="inferred from homology"/>
<dbReference type="Pfam" id="PF10410">
    <property type="entry name" value="DnaB_bind"/>
    <property type="match status" value="1"/>
</dbReference>
<dbReference type="FunFam" id="3.90.580.10:FF:000001">
    <property type="entry name" value="DNA primase"/>
    <property type="match status" value="1"/>
</dbReference>
<keyword evidence="2 12" id="KW-0639">Primosome</keyword>
<evidence type="ECO:0000256" key="12">
    <source>
        <dbReference type="HAMAP-Rule" id="MF_00974"/>
    </source>
</evidence>
<dbReference type="GO" id="GO:0003677">
    <property type="term" value="F:DNA binding"/>
    <property type="evidence" value="ECO:0007669"/>
    <property type="project" value="UniProtKB-KW"/>
</dbReference>
<comment type="catalytic activity">
    <reaction evidence="12">
        <text>ssDNA + n NTP = ssDNA/pppN(pN)n-1 hybrid + (n-1) diphosphate.</text>
        <dbReference type="EC" id="2.7.7.101"/>
    </reaction>
</comment>
<keyword evidence="9" id="KW-0460">Magnesium</keyword>
<evidence type="ECO:0000256" key="2">
    <source>
        <dbReference type="ARBA" id="ARBA00022515"/>
    </source>
</evidence>
<dbReference type="InterPro" id="IPR036977">
    <property type="entry name" value="DNA_primase_Znf_CHC2"/>
</dbReference>
<dbReference type="SMART" id="SM00766">
    <property type="entry name" value="DnaG_DnaB_bind"/>
    <property type="match status" value="1"/>
</dbReference>
<dbReference type="InterPro" id="IPR034151">
    <property type="entry name" value="TOPRIM_DnaG_bac"/>
</dbReference>
<evidence type="ECO:0000313" key="18">
    <source>
        <dbReference type="Proteomes" id="UP000467193"/>
    </source>
</evidence>
<dbReference type="GO" id="GO:0008270">
    <property type="term" value="F:zinc ion binding"/>
    <property type="evidence" value="ECO:0007669"/>
    <property type="project" value="UniProtKB-UniRule"/>
</dbReference>
<comment type="domain">
    <text evidence="12">Contains an N-terminal zinc-binding domain, a central core domain that contains the primase activity, and a C-terminal DnaB-binding domain.</text>
</comment>
<dbReference type="SMART" id="SM00493">
    <property type="entry name" value="TOPRIM"/>
    <property type="match status" value="1"/>
</dbReference>
<dbReference type="EMBL" id="AP022588">
    <property type="protein sequence ID" value="BBY30699.1"/>
    <property type="molecule type" value="Genomic_DNA"/>
</dbReference>
<feature type="domain" description="Toprim" evidence="16">
    <location>
        <begin position="263"/>
        <end position="349"/>
    </location>
</feature>
<keyword evidence="7 12" id="KW-0863">Zinc-finger</keyword>
<evidence type="ECO:0000256" key="14">
    <source>
        <dbReference type="PIRSR" id="PIRSR002811-1"/>
    </source>
</evidence>
<evidence type="ECO:0000256" key="1">
    <source>
        <dbReference type="ARBA" id="ARBA00022478"/>
    </source>
</evidence>
<dbReference type="KEGG" id="msei:MSEDJ_47950"/>
<sequence>MAGRISDRDIAAIRERIRIEDVVGDYVQLRRAGVDSLKGLCPFHDEKSPSFHVRPNHGHFHCFGCGEGGDVYAFLQKIEHVSFVESVEMLADRIGYTVTYTGGSTTNVQRDRGSRSRLIAANAAAQEFYAETLTSAEAAPARQYLLDRNFDADSAKLFGCGFAPSGWDTLTKHLLRKGFEFKELEAAGLSREGKRGPMDRFHRRLLWPIRISTGETIGFGARRLFDDDHMDAKYVNTPETVLYKKSNVLFGLDLAKRDIARGHQAVVVEGYTDVMAMHLAGVTTAVASCGTAFGDEHLSMLRRLMMDDNFFRGELIYVFDGDAAGRAAAVKAFEGEQNLAGQSFVAVADDGMDPCDLRLKSGDGALRDLVARRTPLFEFVIRTALAEHDMDNAEGRVGALRRCVPMVAKIKDPSLRDEYARQLAGWVGWEDVAQVIGRVREEAGRSGGRPSGRRGAADTSSRARPAAQPVSRPDPRDPTLWTQRESLKGALQYPAIAGPVFDSLTAESFTHPAYTGVHAAIRAAGGTSTGLSGADWIEAVRERVPTPELANLINELSVEAINVVDDERLPRYIGGVLARQQEVWVGRQIAEMKSKLHRMSSVDHSDDYHALYGDLIALETYRKSLIERASGDDVTA</sequence>
<dbReference type="Pfam" id="PF01807">
    <property type="entry name" value="Zn_ribbon_DnaG"/>
    <property type="match status" value="1"/>
</dbReference>
<keyword evidence="8 12" id="KW-0862">Zinc</keyword>
<keyword evidence="10 12" id="KW-0238">DNA-binding</keyword>
<comment type="function">
    <text evidence="12 13">RNA polymerase that catalyzes the synthesis of short RNA molecules used as primers for DNA polymerase during DNA replication.</text>
</comment>
<accession>A0A7I7QWD9</accession>
<dbReference type="EC" id="2.7.7.101" evidence="12"/>
<organism evidence="17 18">
    <name type="scientific">Mycolicibacterium sediminis</name>
    <dbReference type="NCBI Taxonomy" id="1286180"/>
    <lineage>
        <taxon>Bacteria</taxon>
        <taxon>Bacillati</taxon>
        <taxon>Actinomycetota</taxon>
        <taxon>Actinomycetes</taxon>
        <taxon>Mycobacteriales</taxon>
        <taxon>Mycobacteriaceae</taxon>
        <taxon>Mycolicibacterium</taxon>
    </lineage>
</organism>
<keyword evidence="1 12" id="KW-0240">DNA-directed RNA polymerase</keyword>
<dbReference type="GO" id="GO:1990077">
    <property type="term" value="C:primosome complex"/>
    <property type="evidence" value="ECO:0007669"/>
    <property type="project" value="UniProtKB-KW"/>
</dbReference>
<evidence type="ECO:0000256" key="8">
    <source>
        <dbReference type="ARBA" id="ARBA00022833"/>
    </source>
</evidence>
<dbReference type="PIRSF" id="PIRSF002811">
    <property type="entry name" value="DnaG"/>
    <property type="match status" value="1"/>
</dbReference>
<dbReference type="SUPFAM" id="SSF56731">
    <property type="entry name" value="DNA primase core"/>
    <property type="match status" value="1"/>
</dbReference>
<dbReference type="SMART" id="SM00400">
    <property type="entry name" value="ZnF_CHCC"/>
    <property type="match status" value="1"/>
</dbReference>
<dbReference type="InterPro" id="IPR006295">
    <property type="entry name" value="DNA_primase_DnaG"/>
</dbReference>
<dbReference type="InterPro" id="IPR037068">
    <property type="entry name" value="DNA_primase_core_N_sf"/>
</dbReference>
<evidence type="ECO:0000259" key="16">
    <source>
        <dbReference type="PROSITE" id="PS50880"/>
    </source>
</evidence>
<keyword evidence="5 12" id="KW-0235">DNA replication</keyword>
<dbReference type="InterPro" id="IPR050219">
    <property type="entry name" value="DnaG_primase"/>
</dbReference>
<dbReference type="Gene3D" id="3.90.580.10">
    <property type="entry name" value="Zinc finger, CHC2-type domain"/>
    <property type="match status" value="1"/>
</dbReference>
<dbReference type="Pfam" id="PF08275">
    <property type="entry name" value="DNAG_N"/>
    <property type="match status" value="1"/>
</dbReference>
<evidence type="ECO:0000256" key="5">
    <source>
        <dbReference type="ARBA" id="ARBA00022705"/>
    </source>
</evidence>
<dbReference type="InterPro" id="IPR002694">
    <property type="entry name" value="Znf_CHC2"/>
</dbReference>
<feature type="zinc finger region" description="CHC2-type" evidence="12 14">
    <location>
        <begin position="41"/>
        <end position="65"/>
    </location>
</feature>
<dbReference type="InterPro" id="IPR013173">
    <property type="entry name" value="DNA_primase_DnaG_DnaB-bd_dom"/>
</dbReference>
<evidence type="ECO:0000256" key="7">
    <source>
        <dbReference type="ARBA" id="ARBA00022771"/>
    </source>
</evidence>
<dbReference type="PROSITE" id="PS50880">
    <property type="entry name" value="TOPRIM"/>
    <property type="match status" value="1"/>
</dbReference>
<gene>
    <name evidence="12 17" type="primary">dnaG</name>
    <name evidence="17" type="ORF">MSEDJ_47950</name>
</gene>
<dbReference type="Pfam" id="PF13662">
    <property type="entry name" value="Toprim_4"/>
    <property type="match status" value="1"/>
</dbReference>
<evidence type="ECO:0000256" key="4">
    <source>
        <dbReference type="ARBA" id="ARBA00022695"/>
    </source>
</evidence>
<evidence type="ECO:0000256" key="15">
    <source>
        <dbReference type="SAM" id="MobiDB-lite"/>
    </source>
</evidence>
<keyword evidence="3 12" id="KW-0808">Transferase</keyword>